<evidence type="ECO:0000256" key="2">
    <source>
        <dbReference type="ARBA" id="ARBA00008610"/>
    </source>
</evidence>
<comment type="similarity">
    <text evidence="2">Belongs to the BMP lipoprotein family.</text>
</comment>
<proteinExistence type="inferred from homology"/>
<dbReference type="SUPFAM" id="SSF53822">
    <property type="entry name" value="Periplasmic binding protein-like I"/>
    <property type="match status" value="1"/>
</dbReference>
<evidence type="ECO:0000256" key="5">
    <source>
        <dbReference type="ARBA" id="ARBA00023136"/>
    </source>
</evidence>
<feature type="domain" description="ABC transporter substrate-binding protein PnrA-like" evidence="8">
    <location>
        <begin position="31"/>
        <end position="235"/>
    </location>
</feature>
<feature type="signal peptide" evidence="7">
    <location>
        <begin position="1"/>
        <end position="26"/>
    </location>
</feature>
<feature type="chain" id="PRO_5017424481" evidence="7">
    <location>
        <begin position="27"/>
        <end position="312"/>
    </location>
</feature>
<evidence type="ECO:0000313" key="9">
    <source>
        <dbReference type="EMBL" id="RKF16745.1"/>
    </source>
</evidence>
<dbReference type="Pfam" id="PF02608">
    <property type="entry name" value="Bmp"/>
    <property type="match status" value="1"/>
</dbReference>
<accession>A0A3A8B6J2</accession>
<organism evidence="9 10">
    <name type="scientific">Roseovarius spongiae</name>
    <dbReference type="NCBI Taxonomy" id="2320272"/>
    <lineage>
        <taxon>Bacteria</taxon>
        <taxon>Pseudomonadati</taxon>
        <taxon>Pseudomonadota</taxon>
        <taxon>Alphaproteobacteria</taxon>
        <taxon>Rhodobacterales</taxon>
        <taxon>Roseobacteraceae</taxon>
        <taxon>Roseovarius</taxon>
    </lineage>
</organism>
<dbReference type="AlphaFoldDB" id="A0A3A8B6J2"/>
<dbReference type="PANTHER" id="PTHR34296:SF2">
    <property type="entry name" value="ABC TRANSPORTER GUANOSINE-BINDING PROTEIN NUPN"/>
    <property type="match status" value="1"/>
</dbReference>
<dbReference type="RefSeq" id="WP_121164049.1">
    <property type="nucleotide sequence ID" value="NZ_RAPE01000001.1"/>
</dbReference>
<dbReference type="InterPro" id="IPR050957">
    <property type="entry name" value="BMP_lipoprotein"/>
</dbReference>
<comment type="caution">
    <text evidence="9">The sequence shown here is derived from an EMBL/GenBank/DDBJ whole genome shotgun (WGS) entry which is preliminary data.</text>
</comment>
<keyword evidence="4 7" id="KW-0732">Signal</keyword>
<dbReference type="OrthoDB" id="9776364at2"/>
<keyword evidence="10" id="KW-1185">Reference proteome</keyword>
<dbReference type="Proteomes" id="UP000281128">
    <property type="component" value="Unassembled WGS sequence"/>
</dbReference>
<evidence type="ECO:0000313" key="10">
    <source>
        <dbReference type="Proteomes" id="UP000281128"/>
    </source>
</evidence>
<dbReference type="InterPro" id="IPR028082">
    <property type="entry name" value="Peripla_BP_I"/>
</dbReference>
<evidence type="ECO:0000256" key="3">
    <source>
        <dbReference type="ARBA" id="ARBA00022475"/>
    </source>
</evidence>
<name>A0A3A8B6J2_9RHOB</name>
<protein>
    <submittedName>
        <fullName evidence="9">BMP family ABC transporter substrate-binding protein</fullName>
    </submittedName>
</protein>
<evidence type="ECO:0000256" key="4">
    <source>
        <dbReference type="ARBA" id="ARBA00022729"/>
    </source>
</evidence>
<comment type="subcellular location">
    <subcellularLocation>
        <location evidence="1">Cell membrane</location>
        <topology evidence="1">Lipid-anchor</topology>
    </subcellularLocation>
</comment>
<keyword evidence="6" id="KW-0449">Lipoprotein</keyword>
<evidence type="ECO:0000259" key="8">
    <source>
        <dbReference type="Pfam" id="PF02608"/>
    </source>
</evidence>
<dbReference type="EMBL" id="RAPE01000001">
    <property type="protein sequence ID" value="RKF16745.1"/>
    <property type="molecule type" value="Genomic_DNA"/>
</dbReference>
<evidence type="ECO:0000256" key="7">
    <source>
        <dbReference type="SAM" id="SignalP"/>
    </source>
</evidence>
<keyword evidence="3" id="KW-1003">Cell membrane</keyword>
<dbReference type="CDD" id="cd06304">
    <property type="entry name" value="PBP1_BmpA_Med_PnrA-like"/>
    <property type="match status" value="1"/>
</dbReference>
<evidence type="ECO:0000256" key="1">
    <source>
        <dbReference type="ARBA" id="ARBA00004193"/>
    </source>
</evidence>
<evidence type="ECO:0000256" key="6">
    <source>
        <dbReference type="ARBA" id="ARBA00023288"/>
    </source>
</evidence>
<dbReference type="InterPro" id="IPR003760">
    <property type="entry name" value="PnrA-like"/>
</dbReference>
<dbReference type="GO" id="GO:0005886">
    <property type="term" value="C:plasma membrane"/>
    <property type="evidence" value="ECO:0007669"/>
    <property type="project" value="UniProtKB-SubCell"/>
</dbReference>
<sequence>MRRQLKSAAFAAVTAAATLIALPATAQDAPRVAAALPGIVTDKAFNENIYDGLVAIEDKYGSDIAYTENVSQATQVEVMSDYARRGYDIVIGAGGEYTDAAERVAENFPETTVVVPNGAPTPGVTTINYNNPEFGYLLGVVAGGMSKTGVIAALSAQKFAAFDNVVDGYRRGFQSVQPDGEVLVAYTNDWADVALAKEAAYNLISKDADVLMPYLDGAWVGVVQAAQERGAHTVGILHESESNLVSARLDFARALMMAADLYAEGKLEPKDYVIHLTQDEQLGDFNAIVPEEVQAMARDAIQKIKSGELTFD</sequence>
<keyword evidence="5" id="KW-0472">Membrane</keyword>
<dbReference type="Gene3D" id="3.40.50.2300">
    <property type="match status" value="2"/>
</dbReference>
<reference evidence="9 10" key="1">
    <citation type="submission" date="2018-09" db="EMBL/GenBank/DDBJ databases">
        <title>Roseovarius spongiae sp. nov., isolated from a marine sponge.</title>
        <authorList>
            <person name="Zhuang L."/>
            <person name="Luo L."/>
        </authorList>
    </citation>
    <scope>NUCLEOTIDE SEQUENCE [LARGE SCALE GENOMIC DNA]</scope>
    <source>
        <strain evidence="9 10">HN-E21</strain>
    </source>
</reference>
<dbReference type="PANTHER" id="PTHR34296">
    <property type="entry name" value="TRANSCRIPTIONAL ACTIVATOR PROTEIN MED"/>
    <property type="match status" value="1"/>
</dbReference>
<gene>
    <name evidence="9" type="ORF">D6850_04190</name>
</gene>